<dbReference type="OMA" id="KYRIWYY"/>
<feature type="region of interest" description="Disordered" evidence="6">
    <location>
        <begin position="44"/>
        <end position="96"/>
    </location>
</feature>
<name>H3GMM2_PHYRM</name>
<feature type="chain" id="PRO_5028507418" description="RxLR effector protein" evidence="5">
    <location>
        <begin position="22"/>
        <end position="152"/>
    </location>
</feature>
<evidence type="ECO:0000256" key="5">
    <source>
        <dbReference type="RuleBase" id="RU367124"/>
    </source>
</evidence>
<evidence type="ECO:0000256" key="2">
    <source>
        <dbReference type="ARBA" id="ARBA00010400"/>
    </source>
</evidence>
<dbReference type="InterPro" id="IPR031825">
    <property type="entry name" value="RXLR"/>
</dbReference>
<dbReference type="EMBL" id="DS566023">
    <property type="status" value="NOT_ANNOTATED_CDS"/>
    <property type="molecule type" value="Genomic_DNA"/>
</dbReference>
<evidence type="ECO:0000313" key="8">
    <source>
        <dbReference type="Proteomes" id="UP000005238"/>
    </source>
</evidence>
<evidence type="ECO:0000256" key="1">
    <source>
        <dbReference type="ARBA" id="ARBA00004613"/>
    </source>
</evidence>
<sequence>MRLSYVLLVATATTLLASGNALPAATSADQATAISSTGSSTELITSHEIDNGAGNDKRFLRSHRVEKEDDDSKEDDDDDDDEEEEEERKKGPGFFDSQRLEKMLGNRIYRSKWFNKWKNSGYTPGNVESEMGNKLYQKYRIWYYYGPGARRN</sequence>
<comment type="subcellular location">
    <subcellularLocation>
        <location evidence="1 5">Secreted</location>
    </subcellularLocation>
</comment>
<organism evidence="7 8">
    <name type="scientific">Phytophthora ramorum</name>
    <name type="common">Sudden oak death agent</name>
    <dbReference type="NCBI Taxonomy" id="164328"/>
    <lineage>
        <taxon>Eukaryota</taxon>
        <taxon>Sar</taxon>
        <taxon>Stramenopiles</taxon>
        <taxon>Oomycota</taxon>
        <taxon>Peronosporomycetes</taxon>
        <taxon>Peronosporales</taxon>
        <taxon>Peronosporaceae</taxon>
        <taxon>Phytophthora</taxon>
    </lineage>
</organism>
<proteinExistence type="inferred from homology"/>
<comment type="domain">
    <text evidence="5">The RxLR-dEER motif acts to carry the protein into the host cell cytoplasm through binding to cell surface phosphatidylinositol-3-phosphate.</text>
</comment>
<evidence type="ECO:0000313" key="7">
    <source>
        <dbReference type="EnsemblProtists" id="Phyra77763"/>
    </source>
</evidence>
<dbReference type="eggNOG" id="ENOG502RGY9">
    <property type="taxonomic scope" value="Eukaryota"/>
</dbReference>
<reference evidence="8" key="1">
    <citation type="journal article" date="2006" name="Science">
        <title>Phytophthora genome sequences uncover evolutionary origins and mechanisms of pathogenesis.</title>
        <authorList>
            <person name="Tyler B.M."/>
            <person name="Tripathy S."/>
            <person name="Zhang X."/>
            <person name="Dehal P."/>
            <person name="Jiang R.H."/>
            <person name="Aerts A."/>
            <person name="Arredondo F.D."/>
            <person name="Baxter L."/>
            <person name="Bensasson D."/>
            <person name="Beynon J.L."/>
            <person name="Chapman J."/>
            <person name="Damasceno C.M."/>
            <person name="Dorrance A.E."/>
            <person name="Dou D."/>
            <person name="Dickerman A.W."/>
            <person name="Dubchak I.L."/>
            <person name="Garbelotto M."/>
            <person name="Gijzen M."/>
            <person name="Gordon S.G."/>
            <person name="Govers F."/>
            <person name="Grunwald N.J."/>
            <person name="Huang W."/>
            <person name="Ivors K.L."/>
            <person name="Jones R.W."/>
            <person name="Kamoun S."/>
            <person name="Krampis K."/>
            <person name="Lamour K.H."/>
            <person name="Lee M.K."/>
            <person name="McDonald W.H."/>
            <person name="Medina M."/>
            <person name="Meijer H.J."/>
            <person name="Nordberg E.K."/>
            <person name="Maclean D.J."/>
            <person name="Ospina-Giraldo M.D."/>
            <person name="Morris P.F."/>
            <person name="Phuntumart V."/>
            <person name="Putnam N.H."/>
            <person name="Rash S."/>
            <person name="Rose J.K."/>
            <person name="Sakihama Y."/>
            <person name="Salamov A.A."/>
            <person name="Savidor A."/>
            <person name="Scheuring C.F."/>
            <person name="Smith B.M."/>
            <person name="Sobral B.W."/>
            <person name="Terry A."/>
            <person name="Torto-Alalibo T.A."/>
            <person name="Win J."/>
            <person name="Xu Z."/>
            <person name="Zhang H."/>
            <person name="Grigoriev I.V."/>
            <person name="Rokhsar D.S."/>
            <person name="Boore J.L."/>
        </authorList>
    </citation>
    <scope>NUCLEOTIDE SEQUENCE [LARGE SCALE GENOMIC DNA]</scope>
    <source>
        <strain evidence="8">Pr102</strain>
    </source>
</reference>
<keyword evidence="4 5" id="KW-0732">Signal</keyword>
<evidence type="ECO:0000256" key="4">
    <source>
        <dbReference type="ARBA" id="ARBA00022729"/>
    </source>
</evidence>
<dbReference type="HOGENOM" id="CLU_140049_0_0_1"/>
<feature type="compositionally biased region" description="Basic and acidic residues" evidence="6">
    <location>
        <begin position="45"/>
        <end position="67"/>
    </location>
</feature>
<keyword evidence="3 5" id="KW-0964">Secreted</keyword>
<dbReference type="VEuPathDB" id="FungiDB:KRP22_12686"/>
<comment type="similarity">
    <text evidence="2 5">Belongs to the RxLR effector family.</text>
</comment>
<dbReference type="VEuPathDB" id="FungiDB:KRP23_8126"/>
<feature type="signal peptide" evidence="5">
    <location>
        <begin position="1"/>
        <end position="21"/>
    </location>
</feature>
<accession>H3GMM2</accession>
<dbReference type="EnsemblProtists" id="Phyra77763">
    <property type="protein sequence ID" value="Phyra77763"/>
    <property type="gene ID" value="Phyra77763"/>
</dbReference>
<evidence type="ECO:0000256" key="6">
    <source>
        <dbReference type="SAM" id="MobiDB-lite"/>
    </source>
</evidence>
<reference evidence="7" key="2">
    <citation type="submission" date="2015-06" db="UniProtKB">
        <authorList>
            <consortium name="EnsemblProtists"/>
        </authorList>
    </citation>
    <scope>IDENTIFICATION</scope>
    <source>
        <strain evidence="7">Pr102</strain>
    </source>
</reference>
<dbReference type="InParanoid" id="H3GMM2"/>
<feature type="compositionally biased region" description="Acidic residues" evidence="6">
    <location>
        <begin position="68"/>
        <end position="86"/>
    </location>
</feature>
<comment type="function">
    <text evidence="5">Effector that suppresses plant defense responses during pathogen infection.</text>
</comment>
<dbReference type="Proteomes" id="UP000005238">
    <property type="component" value="Unassembled WGS sequence"/>
</dbReference>
<keyword evidence="8" id="KW-1185">Reference proteome</keyword>
<protein>
    <recommendedName>
        <fullName evidence="5">RxLR effector protein</fullName>
    </recommendedName>
</protein>
<dbReference type="Pfam" id="PF16810">
    <property type="entry name" value="RXLR"/>
    <property type="match status" value="1"/>
</dbReference>
<evidence type="ECO:0000256" key="3">
    <source>
        <dbReference type="ARBA" id="ARBA00022525"/>
    </source>
</evidence>
<dbReference type="AlphaFoldDB" id="H3GMM2"/>
<dbReference type="GO" id="GO:0005576">
    <property type="term" value="C:extracellular region"/>
    <property type="evidence" value="ECO:0007669"/>
    <property type="project" value="UniProtKB-SubCell"/>
</dbReference>